<feature type="transmembrane region" description="Helical" evidence="7">
    <location>
        <begin position="384"/>
        <end position="405"/>
    </location>
</feature>
<dbReference type="SUPFAM" id="SSF103473">
    <property type="entry name" value="MFS general substrate transporter"/>
    <property type="match status" value="1"/>
</dbReference>
<dbReference type="PROSITE" id="PS50850">
    <property type="entry name" value="MFS"/>
    <property type="match status" value="1"/>
</dbReference>
<accession>A0ABS2QAB5</accession>
<keyword evidence="2" id="KW-0813">Transport</keyword>
<evidence type="ECO:0000259" key="8">
    <source>
        <dbReference type="PROSITE" id="PS50850"/>
    </source>
</evidence>
<feature type="transmembrane region" description="Helical" evidence="7">
    <location>
        <begin position="290"/>
        <end position="311"/>
    </location>
</feature>
<dbReference type="PANTHER" id="PTHR43266">
    <property type="entry name" value="MACROLIDE-EFFLUX PROTEIN"/>
    <property type="match status" value="1"/>
</dbReference>
<dbReference type="InterPro" id="IPR011701">
    <property type="entry name" value="MFS"/>
</dbReference>
<sequence>MRSLKDFPFSNKNYVYLLSSQIISNLGDWVYILALYSLVAIKWNAQPIAMTGLMLCMVLPAIFLGTLAGYFTDVFDRKKVMIISDIVRAIIILLVLVSHTLWEIFVIIVLESIASSFFEPAKEGKLKEIVEEKYIQKAVSYSEAINNGAKIAGPVISGLLVSTLGIYWSFWINALSFIISALLILALPRTDRVKPSRRFRDNRDRTKYKMVRELLSGFSLIKRSPIILNGLIIFSAFLLALQLSDSQTIVLLRKLSGQSINVLGLCMAASGAGMLLATILLSGKKMGRRLYTLLISPIILGSGLISAALFIRLPIYLIYLVYPLIFFICGFSFSMAALPFNVVAQQNTDSENTGKVFGTINSVTNLATIIGVTMGGIISELFGVLTTFIASGIFLVMVSLVSLSFKKIIRGNVDQIAKSSERIP</sequence>
<comment type="subcellular location">
    <subcellularLocation>
        <location evidence="1">Cell membrane</location>
        <topology evidence="1">Multi-pass membrane protein</topology>
    </subcellularLocation>
</comment>
<keyword evidence="5 7" id="KW-1133">Transmembrane helix</keyword>
<name>A0ABS2QAB5_9BACL</name>
<dbReference type="PRINTS" id="PR01988">
    <property type="entry name" value="EXPORTERBACE"/>
</dbReference>
<dbReference type="EMBL" id="JAFBEV010000021">
    <property type="protein sequence ID" value="MBM7658663.1"/>
    <property type="molecule type" value="Genomic_DNA"/>
</dbReference>
<dbReference type="InterPro" id="IPR022324">
    <property type="entry name" value="Bacilysin_exporter_BacE_put"/>
</dbReference>
<evidence type="ECO:0000256" key="3">
    <source>
        <dbReference type="ARBA" id="ARBA00022475"/>
    </source>
</evidence>
<keyword evidence="3" id="KW-1003">Cell membrane</keyword>
<feature type="transmembrane region" description="Helical" evidence="7">
    <location>
        <begin position="90"/>
        <end position="110"/>
    </location>
</feature>
<protein>
    <submittedName>
        <fullName evidence="9">MFS family permease</fullName>
    </submittedName>
</protein>
<dbReference type="CDD" id="cd06173">
    <property type="entry name" value="MFS_MefA_like"/>
    <property type="match status" value="1"/>
</dbReference>
<evidence type="ECO:0000256" key="6">
    <source>
        <dbReference type="ARBA" id="ARBA00023136"/>
    </source>
</evidence>
<gene>
    <name evidence="9" type="ORF">JOC27_002125</name>
</gene>
<dbReference type="RefSeq" id="WP_205007219.1">
    <property type="nucleotide sequence ID" value="NZ_CBCRXA010000021.1"/>
</dbReference>
<feature type="domain" description="Major facilitator superfamily (MFS) profile" evidence="8">
    <location>
        <begin position="13"/>
        <end position="410"/>
    </location>
</feature>
<evidence type="ECO:0000313" key="10">
    <source>
        <dbReference type="Proteomes" id="UP000823201"/>
    </source>
</evidence>
<feature type="transmembrane region" description="Helical" evidence="7">
    <location>
        <begin position="166"/>
        <end position="188"/>
    </location>
</feature>
<evidence type="ECO:0000256" key="2">
    <source>
        <dbReference type="ARBA" id="ARBA00022448"/>
    </source>
</evidence>
<comment type="caution">
    <text evidence="9">The sequence shown here is derived from an EMBL/GenBank/DDBJ whole genome shotgun (WGS) entry which is preliminary data.</text>
</comment>
<feature type="transmembrane region" description="Helical" evidence="7">
    <location>
        <begin position="48"/>
        <end position="70"/>
    </location>
</feature>
<feature type="transmembrane region" description="Helical" evidence="7">
    <location>
        <begin position="262"/>
        <end position="283"/>
    </location>
</feature>
<dbReference type="InterPro" id="IPR020846">
    <property type="entry name" value="MFS_dom"/>
</dbReference>
<feature type="transmembrane region" description="Helical" evidence="7">
    <location>
        <begin position="226"/>
        <end position="242"/>
    </location>
</feature>
<evidence type="ECO:0000313" key="9">
    <source>
        <dbReference type="EMBL" id="MBM7658663.1"/>
    </source>
</evidence>
<keyword evidence="10" id="KW-1185">Reference proteome</keyword>
<feature type="transmembrane region" description="Helical" evidence="7">
    <location>
        <begin position="356"/>
        <end position="378"/>
    </location>
</feature>
<feature type="transmembrane region" description="Helical" evidence="7">
    <location>
        <begin position="14"/>
        <end position="36"/>
    </location>
</feature>
<evidence type="ECO:0000256" key="1">
    <source>
        <dbReference type="ARBA" id="ARBA00004651"/>
    </source>
</evidence>
<reference evidence="9 10" key="1">
    <citation type="submission" date="2021-01" db="EMBL/GenBank/DDBJ databases">
        <title>Genomic Encyclopedia of Type Strains, Phase IV (KMG-IV): sequencing the most valuable type-strain genomes for metagenomic binning, comparative biology and taxonomic classification.</title>
        <authorList>
            <person name="Goeker M."/>
        </authorList>
    </citation>
    <scope>NUCLEOTIDE SEQUENCE [LARGE SCALE GENOMIC DNA]</scope>
    <source>
        <strain evidence="9 10">DSM 100968</strain>
    </source>
</reference>
<dbReference type="Proteomes" id="UP000823201">
    <property type="component" value="Unassembled WGS sequence"/>
</dbReference>
<dbReference type="Pfam" id="PF07690">
    <property type="entry name" value="MFS_1"/>
    <property type="match status" value="1"/>
</dbReference>
<dbReference type="Gene3D" id="1.20.1250.20">
    <property type="entry name" value="MFS general substrate transporter like domains"/>
    <property type="match status" value="1"/>
</dbReference>
<evidence type="ECO:0000256" key="7">
    <source>
        <dbReference type="SAM" id="Phobius"/>
    </source>
</evidence>
<dbReference type="PANTHER" id="PTHR43266:SF2">
    <property type="entry name" value="MAJOR FACILITATOR SUPERFAMILY (MFS) PROFILE DOMAIN-CONTAINING PROTEIN"/>
    <property type="match status" value="1"/>
</dbReference>
<proteinExistence type="predicted"/>
<keyword evidence="6 7" id="KW-0472">Membrane</keyword>
<evidence type="ECO:0000256" key="4">
    <source>
        <dbReference type="ARBA" id="ARBA00022692"/>
    </source>
</evidence>
<evidence type="ECO:0000256" key="5">
    <source>
        <dbReference type="ARBA" id="ARBA00022989"/>
    </source>
</evidence>
<dbReference type="InterPro" id="IPR036259">
    <property type="entry name" value="MFS_trans_sf"/>
</dbReference>
<keyword evidence="4 7" id="KW-0812">Transmembrane</keyword>
<organism evidence="9 10">
    <name type="scientific">Sporolactobacillus spathodeae</name>
    <dbReference type="NCBI Taxonomy" id="1465502"/>
    <lineage>
        <taxon>Bacteria</taxon>
        <taxon>Bacillati</taxon>
        <taxon>Bacillota</taxon>
        <taxon>Bacilli</taxon>
        <taxon>Bacillales</taxon>
        <taxon>Sporolactobacillaceae</taxon>
        <taxon>Sporolactobacillus</taxon>
    </lineage>
</organism>
<feature type="transmembrane region" description="Helical" evidence="7">
    <location>
        <begin position="317"/>
        <end position="344"/>
    </location>
</feature>